<evidence type="ECO:0000259" key="7">
    <source>
        <dbReference type="PROSITE" id="PS50850"/>
    </source>
</evidence>
<feature type="transmembrane region" description="Helical" evidence="6">
    <location>
        <begin position="199"/>
        <end position="219"/>
    </location>
</feature>
<evidence type="ECO:0000256" key="2">
    <source>
        <dbReference type="ARBA" id="ARBA00022475"/>
    </source>
</evidence>
<dbReference type="Pfam" id="PF06779">
    <property type="entry name" value="MFS_4"/>
    <property type="match status" value="1"/>
</dbReference>
<gene>
    <name evidence="8" type="ORF">EPA93_17200</name>
</gene>
<evidence type="ECO:0000313" key="8">
    <source>
        <dbReference type="EMBL" id="QBD77637.1"/>
    </source>
</evidence>
<dbReference type="AlphaFoldDB" id="A0A4P6JQD9"/>
<dbReference type="PROSITE" id="PS50850">
    <property type="entry name" value="MFS"/>
    <property type="match status" value="1"/>
</dbReference>
<feature type="transmembrane region" description="Helical" evidence="6">
    <location>
        <begin position="314"/>
        <end position="337"/>
    </location>
</feature>
<feature type="transmembrane region" description="Helical" evidence="6">
    <location>
        <begin position="76"/>
        <end position="99"/>
    </location>
</feature>
<comment type="subcellular location">
    <subcellularLocation>
        <location evidence="1">Cell membrane</location>
        <topology evidence="1">Multi-pass membrane protein</topology>
    </subcellularLocation>
</comment>
<reference evidence="8 9" key="1">
    <citation type="submission" date="2019-01" db="EMBL/GenBank/DDBJ databases">
        <title>Ktedonosporobacter rubrisoli SCAWS-G2.</title>
        <authorList>
            <person name="Huang Y."/>
            <person name="Yan B."/>
        </authorList>
    </citation>
    <scope>NUCLEOTIDE SEQUENCE [LARGE SCALE GENOMIC DNA]</scope>
    <source>
        <strain evidence="8 9">SCAWS-G2</strain>
    </source>
</reference>
<dbReference type="EMBL" id="CP035758">
    <property type="protein sequence ID" value="QBD77637.1"/>
    <property type="molecule type" value="Genomic_DNA"/>
</dbReference>
<dbReference type="Proteomes" id="UP000290365">
    <property type="component" value="Chromosome"/>
</dbReference>
<keyword evidence="2" id="KW-1003">Cell membrane</keyword>
<evidence type="ECO:0000256" key="3">
    <source>
        <dbReference type="ARBA" id="ARBA00022692"/>
    </source>
</evidence>
<feature type="transmembrane region" description="Helical" evidence="6">
    <location>
        <begin position="12"/>
        <end position="31"/>
    </location>
</feature>
<dbReference type="GO" id="GO:0005886">
    <property type="term" value="C:plasma membrane"/>
    <property type="evidence" value="ECO:0007669"/>
    <property type="project" value="UniProtKB-SubCell"/>
</dbReference>
<dbReference type="Gene3D" id="1.20.1250.20">
    <property type="entry name" value="MFS general substrate transporter like domains"/>
    <property type="match status" value="1"/>
</dbReference>
<dbReference type="GO" id="GO:0022857">
    <property type="term" value="F:transmembrane transporter activity"/>
    <property type="evidence" value="ECO:0007669"/>
    <property type="project" value="InterPro"/>
</dbReference>
<protein>
    <submittedName>
        <fullName evidence="8">YbfB/YjiJ family MFS transporter</fullName>
    </submittedName>
</protein>
<dbReference type="PANTHER" id="PTHR43124:SF3">
    <property type="entry name" value="CHLORAMPHENICOL EFFLUX PUMP RV0191"/>
    <property type="match status" value="1"/>
</dbReference>
<feature type="domain" description="Major facilitator superfamily (MFS) profile" evidence="7">
    <location>
        <begin position="1"/>
        <end position="345"/>
    </location>
</feature>
<evidence type="ECO:0000256" key="4">
    <source>
        <dbReference type="ARBA" id="ARBA00022989"/>
    </source>
</evidence>
<dbReference type="InterPro" id="IPR050189">
    <property type="entry name" value="MFS_Efflux_Transporters"/>
</dbReference>
<sequence length="345" mass="36517">MPLLLARMHNRILFNTLALLLMNITMFISALSMDVWQLGLWRFLVGFFSAIATVLTMSLTLECIKVEKRGTASGIIWMGGALGVLISGLIAPSIVNFGAASGWRLIWIAMSGVGVLCALGFHSVRKGGKLNSSTAQQLAEKQVTKQPSLWVALLPLFLPRRMLFLTLAYCGFGCGYIIYFTYFIALITQQGVPATGSGFVWAAIGLAGALSSWLWGGIVDRWPTGFSLAVPLGLGTLGALTVLVNSQWLEYSGAAVVGLAAFIAPALIVTALLKRAVNDEQYALCFSILTSLFAIGQLIGPVLGGAVIEHFNLAVGTAASAALLGLAALCACGYGLVARWAKIRG</sequence>
<dbReference type="PANTHER" id="PTHR43124">
    <property type="entry name" value="PURINE EFFLUX PUMP PBUE"/>
    <property type="match status" value="1"/>
</dbReference>
<keyword evidence="4 6" id="KW-1133">Transmembrane helix</keyword>
<dbReference type="RefSeq" id="WP_129888692.1">
    <property type="nucleotide sequence ID" value="NZ_CP035758.1"/>
</dbReference>
<dbReference type="SUPFAM" id="SSF103473">
    <property type="entry name" value="MFS general substrate transporter"/>
    <property type="match status" value="1"/>
</dbReference>
<keyword evidence="5 6" id="KW-0472">Membrane</keyword>
<feature type="transmembrane region" description="Helical" evidence="6">
    <location>
        <begin position="226"/>
        <end position="245"/>
    </location>
</feature>
<accession>A0A4P6JQD9</accession>
<evidence type="ECO:0000256" key="5">
    <source>
        <dbReference type="ARBA" id="ARBA00023136"/>
    </source>
</evidence>
<feature type="transmembrane region" description="Helical" evidence="6">
    <location>
        <begin position="285"/>
        <end position="308"/>
    </location>
</feature>
<keyword evidence="3 6" id="KW-0812">Transmembrane</keyword>
<organism evidence="8 9">
    <name type="scientific">Ktedonosporobacter rubrisoli</name>
    <dbReference type="NCBI Taxonomy" id="2509675"/>
    <lineage>
        <taxon>Bacteria</taxon>
        <taxon>Bacillati</taxon>
        <taxon>Chloroflexota</taxon>
        <taxon>Ktedonobacteria</taxon>
        <taxon>Ktedonobacterales</taxon>
        <taxon>Ktedonosporobacteraceae</taxon>
        <taxon>Ktedonosporobacter</taxon>
    </lineage>
</organism>
<evidence type="ECO:0000256" key="1">
    <source>
        <dbReference type="ARBA" id="ARBA00004651"/>
    </source>
</evidence>
<keyword evidence="9" id="KW-1185">Reference proteome</keyword>
<evidence type="ECO:0000256" key="6">
    <source>
        <dbReference type="SAM" id="Phobius"/>
    </source>
</evidence>
<feature type="transmembrane region" description="Helical" evidence="6">
    <location>
        <begin position="251"/>
        <end position="273"/>
    </location>
</feature>
<dbReference type="InterPro" id="IPR036259">
    <property type="entry name" value="MFS_trans_sf"/>
</dbReference>
<evidence type="ECO:0000313" key="9">
    <source>
        <dbReference type="Proteomes" id="UP000290365"/>
    </source>
</evidence>
<feature type="transmembrane region" description="Helical" evidence="6">
    <location>
        <begin position="43"/>
        <end position="64"/>
    </location>
</feature>
<dbReference type="OrthoDB" id="9797953at2"/>
<dbReference type="KEGG" id="kbs:EPA93_17200"/>
<dbReference type="InterPro" id="IPR020846">
    <property type="entry name" value="MFS_dom"/>
</dbReference>
<name>A0A4P6JQD9_KTERU</name>
<dbReference type="InterPro" id="IPR010645">
    <property type="entry name" value="MFS_4"/>
</dbReference>
<proteinExistence type="predicted"/>
<feature type="transmembrane region" description="Helical" evidence="6">
    <location>
        <begin position="105"/>
        <end position="124"/>
    </location>
</feature>
<feature type="transmembrane region" description="Helical" evidence="6">
    <location>
        <begin position="163"/>
        <end position="187"/>
    </location>
</feature>